<reference evidence="1" key="1">
    <citation type="submission" date="2021-01" db="EMBL/GenBank/DDBJ databases">
        <authorList>
            <person name="Corre E."/>
            <person name="Pelletier E."/>
            <person name="Niang G."/>
            <person name="Scheremetjew M."/>
            <person name="Finn R."/>
            <person name="Kale V."/>
            <person name="Holt S."/>
            <person name="Cochrane G."/>
            <person name="Meng A."/>
            <person name="Brown T."/>
            <person name="Cohen L."/>
        </authorList>
    </citation>
    <scope>NUCLEOTIDE SEQUENCE</scope>
    <source>
        <strain evidence="1">FSP1.4</strain>
    </source>
</reference>
<dbReference type="AlphaFoldDB" id="A0A7S3JD28"/>
<name>A0A7S3JD28_9SPIT</name>
<accession>A0A7S3JD28</accession>
<gene>
    <name evidence="1" type="ORF">EHAR0213_LOCUS8714</name>
</gene>
<dbReference type="Gene3D" id="3.30.450.40">
    <property type="match status" value="1"/>
</dbReference>
<evidence type="ECO:0000313" key="1">
    <source>
        <dbReference type="EMBL" id="CAE0349801.1"/>
    </source>
</evidence>
<protein>
    <submittedName>
        <fullName evidence="1">Uncharacterized protein</fullName>
    </submittedName>
</protein>
<dbReference type="SUPFAM" id="SSF55781">
    <property type="entry name" value="GAF domain-like"/>
    <property type="match status" value="1"/>
</dbReference>
<sequence>MTQSLTLKITYQLKNESLKREMLTSMRFYSEISSTRSLKELVTILNSSLPEYLGFKSTGILIKDKTTNDMFTIPIYKDDASGNVITSIIKFPQNMGISGLVFNSSEIYVCNNASQDRKFSNDIDNLSSLQDLRNFIIFPIFSDLKGEK</sequence>
<dbReference type="EMBL" id="HBII01021054">
    <property type="protein sequence ID" value="CAE0349801.1"/>
    <property type="molecule type" value="Transcribed_RNA"/>
</dbReference>
<organism evidence="1">
    <name type="scientific">Euplotes harpa</name>
    <dbReference type="NCBI Taxonomy" id="151035"/>
    <lineage>
        <taxon>Eukaryota</taxon>
        <taxon>Sar</taxon>
        <taxon>Alveolata</taxon>
        <taxon>Ciliophora</taxon>
        <taxon>Intramacronucleata</taxon>
        <taxon>Spirotrichea</taxon>
        <taxon>Hypotrichia</taxon>
        <taxon>Euplotida</taxon>
        <taxon>Euplotidae</taxon>
        <taxon>Euplotes</taxon>
    </lineage>
</organism>
<proteinExistence type="predicted"/>
<dbReference type="InterPro" id="IPR029016">
    <property type="entry name" value="GAF-like_dom_sf"/>
</dbReference>